<dbReference type="EMBL" id="KZ819602">
    <property type="protein sequence ID" value="PWN36979.1"/>
    <property type="molecule type" value="Genomic_DNA"/>
</dbReference>
<protein>
    <submittedName>
        <fullName evidence="3">Short-chain dehydrogenase/reductase SDR</fullName>
    </submittedName>
</protein>
<dbReference type="FunFam" id="3.40.50.720:FF:000084">
    <property type="entry name" value="Short-chain dehydrogenase reductase"/>
    <property type="match status" value="1"/>
</dbReference>
<dbReference type="OrthoDB" id="1888931at2759"/>
<dbReference type="InterPro" id="IPR020904">
    <property type="entry name" value="Sc_DH/Rdtase_CS"/>
</dbReference>
<accession>A0A316VH59</accession>
<dbReference type="InParanoid" id="A0A316VH59"/>
<evidence type="ECO:0000313" key="4">
    <source>
        <dbReference type="Proteomes" id="UP000245771"/>
    </source>
</evidence>
<dbReference type="InterPro" id="IPR036291">
    <property type="entry name" value="NAD(P)-bd_dom_sf"/>
</dbReference>
<sequence>MPAPYNLSGRTAIVTGSSTGNGRAIAISLAEAGVNIVGVDLLPGPVNGTVKHEAPTLDLVREAYNVQSAFVQGDVSKEDTWESAVAAALAINGRIDILVNNAGILGKVGPLHECSLAQWNLIMNINLTAVFLGVKAVMPTMLAQKAREGSTRGTIITISSNAAHHGAPDKAPYCTTKGALVALNRSLAVDYGRDGIKCITVSPGIIATALNAKELSDPTKCINYRAQTPWPRFGRVEEVGSAVLFLCSDASDYCNGTDFAMDAGYIVA</sequence>
<dbReference type="PANTHER" id="PTHR42760">
    <property type="entry name" value="SHORT-CHAIN DEHYDROGENASES/REDUCTASES FAMILY MEMBER"/>
    <property type="match status" value="1"/>
</dbReference>
<dbReference type="Proteomes" id="UP000245771">
    <property type="component" value="Unassembled WGS sequence"/>
</dbReference>
<evidence type="ECO:0000256" key="1">
    <source>
        <dbReference type="ARBA" id="ARBA00006484"/>
    </source>
</evidence>
<evidence type="ECO:0000313" key="3">
    <source>
        <dbReference type="EMBL" id="PWN36979.1"/>
    </source>
</evidence>
<dbReference type="InterPro" id="IPR002347">
    <property type="entry name" value="SDR_fam"/>
</dbReference>
<dbReference type="PANTHER" id="PTHR42760:SF124">
    <property type="entry name" value="SHORT-CHAIN DEHYDROGENASE_REDUCTASE"/>
    <property type="match status" value="1"/>
</dbReference>
<dbReference type="AlphaFoldDB" id="A0A316VH59"/>
<dbReference type="PRINTS" id="PR00080">
    <property type="entry name" value="SDRFAMILY"/>
</dbReference>
<keyword evidence="2" id="KW-0521">NADP</keyword>
<comment type="similarity">
    <text evidence="1">Belongs to the short-chain dehydrogenases/reductases (SDR) family.</text>
</comment>
<organism evidence="3 4">
    <name type="scientific">Meira miltonrushii</name>
    <dbReference type="NCBI Taxonomy" id="1280837"/>
    <lineage>
        <taxon>Eukaryota</taxon>
        <taxon>Fungi</taxon>
        <taxon>Dikarya</taxon>
        <taxon>Basidiomycota</taxon>
        <taxon>Ustilaginomycotina</taxon>
        <taxon>Exobasidiomycetes</taxon>
        <taxon>Exobasidiales</taxon>
        <taxon>Brachybasidiaceae</taxon>
        <taxon>Meira</taxon>
    </lineage>
</organism>
<dbReference type="GO" id="GO:0016616">
    <property type="term" value="F:oxidoreductase activity, acting on the CH-OH group of donors, NAD or NADP as acceptor"/>
    <property type="evidence" value="ECO:0007669"/>
    <property type="project" value="TreeGrafter"/>
</dbReference>
<evidence type="ECO:0000256" key="2">
    <source>
        <dbReference type="ARBA" id="ARBA00022857"/>
    </source>
</evidence>
<keyword evidence="4" id="KW-1185">Reference proteome</keyword>
<dbReference type="Pfam" id="PF13561">
    <property type="entry name" value="adh_short_C2"/>
    <property type="match status" value="1"/>
</dbReference>
<dbReference type="SUPFAM" id="SSF51735">
    <property type="entry name" value="NAD(P)-binding Rossmann-fold domains"/>
    <property type="match status" value="1"/>
</dbReference>
<gene>
    <name evidence="3" type="ORF">FA14DRAFT_169879</name>
</gene>
<dbReference type="RefSeq" id="XP_025357281.1">
    <property type="nucleotide sequence ID" value="XM_025500241.1"/>
</dbReference>
<dbReference type="PROSITE" id="PS00061">
    <property type="entry name" value="ADH_SHORT"/>
    <property type="match status" value="1"/>
</dbReference>
<proteinExistence type="inferred from homology"/>
<dbReference type="PRINTS" id="PR00081">
    <property type="entry name" value="GDHRDH"/>
</dbReference>
<dbReference type="Gene3D" id="3.40.50.720">
    <property type="entry name" value="NAD(P)-binding Rossmann-like Domain"/>
    <property type="match status" value="1"/>
</dbReference>
<name>A0A316VH59_9BASI</name>
<dbReference type="CDD" id="cd05233">
    <property type="entry name" value="SDR_c"/>
    <property type="match status" value="1"/>
</dbReference>
<reference evidence="3 4" key="1">
    <citation type="journal article" date="2018" name="Mol. Biol. Evol.">
        <title>Broad Genomic Sampling Reveals a Smut Pathogenic Ancestry of the Fungal Clade Ustilaginomycotina.</title>
        <authorList>
            <person name="Kijpornyongpan T."/>
            <person name="Mondo S.J."/>
            <person name="Barry K."/>
            <person name="Sandor L."/>
            <person name="Lee J."/>
            <person name="Lipzen A."/>
            <person name="Pangilinan J."/>
            <person name="LaButti K."/>
            <person name="Hainaut M."/>
            <person name="Henrissat B."/>
            <person name="Grigoriev I.V."/>
            <person name="Spatafora J.W."/>
            <person name="Aime M.C."/>
        </authorList>
    </citation>
    <scope>NUCLEOTIDE SEQUENCE [LARGE SCALE GENOMIC DNA]</scope>
    <source>
        <strain evidence="3 4">MCA 3882</strain>
    </source>
</reference>
<dbReference type="STRING" id="1280837.A0A316VH59"/>
<dbReference type="GeneID" id="37022022"/>